<protein>
    <recommendedName>
        <fullName evidence="2">SusD-like N-terminal domain-containing protein</fullName>
    </recommendedName>
</protein>
<evidence type="ECO:0000313" key="3">
    <source>
        <dbReference type="EMBL" id="GAF04885.1"/>
    </source>
</evidence>
<reference evidence="3 4" key="1">
    <citation type="journal article" date="2014" name="Genome Announc.">
        <title>Draft Genome Sequence of Cytophaga fermentans JCM 21142T, a Facultative Anaerobe Isolated from Marine Mud.</title>
        <authorList>
            <person name="Starns D."/>
            <person name="Oshima K."/>
            <person name="Suda W."/>
            <person name="Iino T."/>
            <person name="Yuki M."/>
            <person name="Inoue J."/>
            <person name="Kitamura K."/>
            <person name="Iida T."/>
            <person name="Darby A."/>
            <person name="Hattori M."/>
            <person name="Ohkuma M."/>
        </authorList>
    </citation>
    <scope>NUCLEOTIDE SEQUENCE [LARGE SCALE GENOMIC DNA]</scope>
    <source>
        <strain evidence="3 4">JCM 21142</strain>
    </source>
</reference>
<dbReference type="Pfam" id="PF14322">
    <property type="entry name" value="SusD-like_3"/>
    <property type="match status" value="1"/>
</dbReference>
<evidence type="ECO:0000256" key="1">
    <source>
        <dbReference type="SAM" id="SignalP"/>
    </source>
</evidence>
<dbReference type="eggNOG" id="COG0614">
    <property type="taxonomic scope" value="Bacteria"/>
</dbReference>
<dbReference type="RefSeq" id="WP_235208301.1">
    <property type="nucleotide sequence ID" value="NZ_BAMD01000059.1"/>
</dbReference>
<keyword evidence="1" id="KW-0732">Signal</keyword>
<dbReference type="InterPro" id="IPR033985">
    <property type="entry name" value="SusD-like_N"/>
</dbReference>
<organism evidence="3 4">
    <name type="scientific">Saccharicrinis fermentans DSM 9555 = JCM 21142</name>
    <dbReference type="NCBI Taxonomy" id="869213"/>
    <lineage>
        <taxon>Bacteria</taxon>
        <taxon>Pseudomonadati</taxon>
        <taxon>Bacteroidota</taxon>
        <taxon>Bacteroidia</taxon>
        <taxon>Marinilabiliales</taxon>
        <taxon>Marinilabiliaceae</taxon>
        <taxon>Saccharicrinis</taxon>
    </lineage>
</organism>
<evidence type="ECO:0000313" key="4">
    <source>
        <dbReference type="Proteomes" id="UP000019402"/>
    </source>
</evidence>
<dbReference type="InterPro" id="IPR011990">
    <property type="entry name" value="TPR-like_helical_dom_sf"/>
</dbReference>
<keyword evidence="4" id="KW-1185">Reference proteome</keyword>
<dbReference type="SUPFAM" id="SSF48452">
    <property type="entry name" value="TPR-like"/>
    <property type="match status" value="1"/>
</dbReference>
<name>W7Y1X8_9BACT</name>
<accession>W7Y1X8</accession>
<gene>
    <name evidence="3" type="ORF">JCM21142_93607</name>
</gene>
<sequence>MKNIYKTFLFCGILALMAVLYSCEDYLDRDPESIISEEVAFKNFTNFQGFIEEIYNCIPSKQKYYWVTSYNWGDDEIFNVTSDANSMMCNQIDQGNFWAWQNSEHSWLDASRADPTSNDKFDHRLWSHAWYCIRKANMGLENLDRLTEATDEEKKLIEGQLYFFRAWWHFELMQFFGGLPYVDEVLSSTASLELPRLSFQECADKAGADFKKAADLLPIDWDKTSAGANSTGKNQLRINKIMALGYLGKNYLWVGSPLVKNGAQVGGANTYNYDVDYCSKAADALGQLLNLVESAQSQYELAGFDYEDIYNHKKAGDGYSYSDIFYTRGQSFLMPGAAEAIFRGPVWSSNGSAWNFLKTWGPKVNGLVEHDNIIHHPTANYVHNYGMANGLPLDDPESGYDPNYPFKDRDPRFIMIS</sequence>
<feature type="domain" description="SusD-like N-terminal" evidence="2">
    <location>
        <begin position="84"/>
        <end position="224"/>
    </location>
</feature>
<feature type="signal peptide" evidence="1">
    <location>
        <begin position="1"/>
        <end position="21"/>
    </location>
</feature>
<dbReference type="STRING" id="869213.GCA_000517085_01350"/>
<dbReference type="EMBL" id="BAMD01000059">
    <property type="protein sequence ID" value="GAF04885.1"/>
    <property type="molecule type" value="Genomic_DNA"/>
</dbReference>
<proteinExistence type="predicted"/>
<feature type="chain" id="PRO_5004903908" description="SusD-like N-terminal domain-containing protein" evidence="1">
    <location>
        <begin position="22"/>
        <end position="417"/>
    </location>
</feature>
<dbReference type="PROSITE" id="PS51257">
    <property type="entry name" value="PROKAR_LIPOPROTEIN"/>
    <property type="match status" value="1"/>
</dbReference>
<evidence type="ECO:0000259" key="2">
    <source>
        <dbReference type="Pfam" id="PF14322"/>
    </source>
</evidence>
<dbReference type="Proteomes" id="UP000019402">
    <property type="component" value="Unassembled WGS sequence"/>
</dbReference>
<comment type="caution">
    <text evidence="3">The sequence shown here is derived from an EMBL/GenBank/DDBJ whole genome shotgun (WGS) entry which is preliminary data.</text>
</comment>
<dbReference type="Gene3D" id="1.25.40.390">
    <property type="match status" value="1"/>
</dbReference>
<dbReference type="AlphaFoldDB" id="W7Y1X8"/>